<dbReference type="AlphaFoldDB" id="A0A518DSV1"/>
<organism evidence="2 3">
    <name type="scientific">Lignipirellula cremea</name>
    <dbReference type="NCBI Taxonomy" id="2528010"/>
    <lineage>
        <taxon>Bacteria</taxon>
        <taxon>Pseudomonadati</taxon>
        <taxon>Planctomycetota</taxon>
        <taxon>Planctomycetia</taxon>
        <taxon>Pirellulales</taxon>
        <taxon>Pirellulaceae</taxon>
        <taxon>Lignipirellula</taxon>
    </lineage>
</organism>
<evidence type="ECO:0008006" key="4">
    <source>
        <dbReference type="Google" id="ProtNLM"/>
    </source>
</evidence>
<gene>
    <name evidence="2" type="ORF">Pla8534_27210</name>
</gene>
<sequence>MPKSVMRFASSFTVVLAVYWLYALTAVRFLEPQARLRSSGPVQAGQAASTSEMARRQGLAALFGPDAWELASPKVLETEQGQLLFEDYRTLPGGQMEVKPLTLIFQSKKQADDDKPVRPIVMRAPEGAVLNFDNELDLSRAEIGKLVGGRLLGEIHIFSPESEPGADDRLDIRTKHVQITESRVWTVHPVAFRMGQSHGSGRDLTIVLLPQDSGSSSKTASSFGALKTLSLVHVDKFVIDAGGAGKLMSSTPGDSVAAAPPQPGQATADNNEGPIEISCDGPFQFDFVGRNAWFKRNVDVFKHYPDGPSDSLACQYLLLEFDEKKDDPASSTSPGDTPASDKANDDEADDNSKFSAQLDLRRIVAVGQPVKLEAPSRDASAIGNYLEFTTVNNRVHLAGDQQVALRQGSRWMYARQLEYELSETHKFGPVWAEGPGRIEGQAPVPSDDGGKADQPFEVTWKKSLRIEPAEAGQYLLTLDDSASVRVEPFGGFSAAQMFVWFHEAPVFPDPASPALASSPDGVKTQMQIDRMVALGQVRIDSPRLTGSTQRFEAFVRQADPSIPLAPGDDSMRPPVGSAATSSGPGNGLFGASGEAQSRFDVSGDLVRVDAVQSGKVTVIDNIAVSGNARVKETQTEKLGEAPLVVTGDTLEVKKAQSPQTFLQVIGQPATVSARGMVAKGGNIQLDRGRNQLWINGPGSMTLPLVSARQQAGQNGSPTQETSSHKLAGLGQTPPWVTIAWRRRMDFDGVVARFLEEVHATTESQQVLTGMLEVAFDQRVDFADPKKNDKAQARRFTFSNGVVLKNRTEENNAVTAFDQLQAGSLLIDQLTGELHADGPGWISSARYGNVQQMSPGPLQAPAQPAAGAVAAAAKPAELNYLKVEFQKEVVGNIHRREIDLYGKVKTVYGPIARWDEVLLIDRPESFGSQGVQVTCDHLNLVERGPQITPSRKAFELLAQGNVYVERPTMTARADRLSYTESKDLLVLRGDGRNDAEITQQARIGDEWSHASARIIYYWRSLNQIRVDDAEELDLTNFGALNSSSSRR</sequence>
<feature type="region of interest" description="Disordered" evidence="1">
    <location>
        <begin position="249"/>
        <end position="275"/>
    </location>
</feature>
<evidence type="ECO:0000313" key="2">
    <source>
        <dbReference type="EMBL" id="QDU94913.1"/>
    </source>
</evidence>
<keyword evidence="3" id="KW-1185">Reference proteome</keyword>
<protein>
    <recommendedName>
        <fullName evidence="4">OstA-like protein</fullName>
    </recommendedName>
</protein>
<feature type="region of interest" description="Disordered" evidence="1">
    <location>
        <begin position="325"/>
        <end position="354"/>
    </location>
</feature>
<proteinExistence type="predicted"/>
<evidence type="ECO:0000256" key="1">
    <source>
        <dbReference type="SAM" id="MobiDB-lite"/>
    </source>
</evidence>
<dbReference type="EMBL" id="CP036433">
    <property type="protein sequence ID" value="QDU94913.1"/>
    <property type="molecule type" value="Genomic_DNA"/>
</dbReference>
<feature type="compositionally biased region" description="Polar residues" evidence="1">
    <location>
        <begin position="709"/>
        <end position="721"/>
    </location>
</feature>
<dbReference type="KEGG" id="lcre:Pla8534_27210"/>
<accession>A0A518DSV1</accession>
<feature type="region of interest" description="Disordered" evidence="1">
    <location>
        <begin position="709"/>
        <end position="728"/>
    </location>
</feature>
<name>A0A518DSV1_9BACT</name>
<reference evidence="2 3" key="1">
    <citation type="submission" date="2019-02" db="EMBL/GenBank/DDBJ databases">
        <title>Deep-cultivation of Planctomycetes and their phenomic and genomic characterization uncovers novel biology.</title>
        <authorList>
            <person name="Wiegand S."/>
            <person name="Jogler M."/>
            <person name="Boedeker C."/>
            <person name="Pinto D."/>
            <person name="Vollmers J."/>
            <person name="Rivas-Marin E."/>
            <person name="Kohn T."/>
            <person name="Peeters S.H."/>
            <person name="Heuer A."/>
            <person name="Rast P."/>
            <person name="Oberbeckmann S."/>
            <person name="Bunk B."/>
            <person name="Jeske O."/>
            <person name="Meyerdierks A."/>
            <person name="Storesund J.E."/>
            <person name="Kallscheuer N."/>
            <person name="Luecker S."/>
            <person name="Lage O.M."/>
            <person name="Pohl T."/>
            <person name="Merkel B.J."/>
            <person name="Hornburger P."/>
            <person name="Mueller R.-W."/>
            <person name="Bruemmer F."/>
            <person name="Labrenz M."/>
            <person name="Spormann A.M."/>
            <person name="Op den Camp H."/>
            <person name="Overmann J."/>
            <person name="Amann R."/>
            <person name="Jetten M.S.M."/>
            <person name="Mascher T."/>
            <person name="Medema M.H."/>
            <person name="Devos D.P."/>
            <person name="Kaster A.-K."/>
            <person name="Ovreas L."/>
            <person name="Rohde M."/>
            <person name="Galperin M.Y."/>
            <person name="Jogler C."/>
        </authorList>
    </citation>
    <scope>NUCLEOTIDE SEQUENCE [LARGE SCALE GENOMIC DNA]</scope>
    <source>
        <strain evidence="2 3">Pla85_3_4</strain>
    </source>
</reference>
<feature type="region of interest" description="Disordered" evidence="1">
    <location>
        <begin position="562"/>
        <end position="582"/>
    </location>
</feature>
<evidence type="ECO:0000313" key="3">
    <source>
        <dbReference type="Proteomes" id="UP000317648"/>
    </source>
</evidence>
<dbReference type="Proteomes" id="UP000317648">
    <property type="component" value="Chromosome"/>
</dbReference>